<dbReference type="InterPro" id="IPR038257">
    <property type="entry name" value="CRISPR-assoc_Cas3_HD_sf"/>
</dbReference>
<dbReference type="SMART" id="SM00487">
    <property type="entry name" value="DEXDc"/>
    <property type="match status" value="1"/>
</dbReference>
<dbReference type="GO" id="GO:0004518">
    <property type="term" value="F:nuclease activity"/>
    <property type="evidence" value="ECO:0007669"/>
    <property type="project" value="UniProtKB-KW"/>
</dbReference>
<keyword evidence="4" id="KW-0479">Metal-binding</keyword>
<evidence type="ECO:0000256" key="9">
    <source>
        <dbReference type="ARBA" id="ARBA00023118"/>
    </source>
</evidence>
<feature type="domain" description="HD Cas3-type" evidence="11">
    <location>
        <begin position="23"/>
        <end position="219"/>
    </location>
</feature>
<dbReference type="GO" id="GO:0004386">
    <property type="term" value="F:helicase activity"/>
    <property type="evidence" value="ECO:0007669"/>
    <property type="project" value="UniProtKB-KW"/>
</dbReference>
<evidence type="ECO:0000313" key="13">
    <source>
        <dbReference type="Proteomes" id="UP000619536"/>
    </source>
</evidence>
<proteinExistence type="inferred from homology"/>
<reference evidence="12" key="1">
    <citation type="journal article" date="2014" name="Int. J. Syst. Evol. Microbiol.">
        <title>Complete genome sequence of Corynebacterium casei LMG S-19264T (=DSM 44701T), isolated from a smear-ripened cheese.</title>
        <authorList>
            <consortium name="US DOE Joint Genome Institute (JGI-PGF)"/>
            <person name="Walter F."/>
            <person name="Albersmeier A."/>
            <person name="Kalinowski J."/>
            <person name="Ruckert C."/>
        </authorList>
    </citation>
    <scope>NUCLEOTIDE SEQUENCE</scope>
    <source>
        <strain evidence="12">CCM 8606</strain>
    </source>
</reference>
<dbReference type="Pfam" id="PF00270">
    <property type="entry name" value="DEAD"/>
    <property type="match status" value="1"/>
</dbReference>
<protein>
    <submittedName>
        <fullName evidence="12">CRISPR-associated helicase/endonuclease Cas3</fullName>
    </submittedName>
</protein>
<reference evidence="12" key="2">
    <citation type="submission" date="2020-09" db="EMBL/GenBank/DDBJ databases">
        <authorList>
            <person name="Sun Q."/>
            <person name="Sedlacek I."/>
        </authorList>
    </citation>
    <scope>NUCLEOTIDE SEQUENCE</scope>
    <source>
        <strain evidence="12">CCM 8606</strain>
    </source>
</reference>
<dbReference type="InterPro" id="IPR006674">
    <property type="entry name" value="HD_domain"/>
</dbReference>
<name>A0A8J3AHU8_9BIFI</name>
<dbReference type="Pfam" id="PF22590">
    <property type="entry name" value="Cas3-like_C_2"/>
    <property type="match status" value="1"/>
</dbReference>
<feature type="domain" description="Helicase ATP-binding" evidence="10">
    <location>
        <begin position="286"/>
        <end position="473"/>
    </location>
</feature>
<evidence type="ECO:0000256" key="6">
    <source>
        <dbReference type="ARBA" id="ARBA00022801"/>
    </source>
</evidence>
<keyword evidence="9" id="KW-0051">Antiviral defense</keyword>
<evidence type="ECO:0000259" key="11">
    <source>
        <dbReference type="PROSITE" id="PS51643"/>
    </source>
</evidence>
<dbReference type="PROSITE" id="PS51643">
    <property type="entry name" value="HD_CAS3"/>
    <property type="match status" value="1"/>
</dbReference>
<sequence length="842" mass="95102">MANKHRGTEVVMAQSILYGRKSEDGDTQPLREHLLGAGRLAQSFEQEYSDLAYAAAVLHDIGKASDDFQAYLLNNQGERGSVHHAIHGALLTQQSQYQTSDEAQLANAILALAIARHHGELPDCIFRQQDQYGANSIFEVFAGKIPQVDQDNFTQVRSRLDELQLDVDQILQQAVSNIHEFHSTLAAHQQTIATYDQVMFYYGLLVKYMYSRLVDADRLDAAAFTMPASQREHALVQTQPDWETYIQKLADFTSTFDTATPINRVRTSIYSQCQEVSQRETGIYQLAVPTGGGKTLASLNFALHHAKQRNKRRIIYVIPYLSITTQTAQVFRSVFDLDAENTVLLEHYSRADSYRTNSQEHVAETGQRDDESLLEKLAAERWDSPIIVTTMVQFLETVMSAQGTKLRKFHNMADSIIIFDEIQALPTNTINLFNEIVSFLSNILHTTIVLCSATQPHLMQSSRHNLALSAKPNLVHLSDKERQVFRRTQIIASQELCSIEEFAEHVLESARTHGNCLAVVNLKNEAKKVLAHLKSLHAEDEFTLVHLSTNMCNAHRADKIAFLNKQLATKDAHVICVSTQLIEAGVDISFRSVVRATAGLDSIIQAAGRCNRNGERATPAPVLVYSLQDEHLENLPTIQIGKNITEQILRQHPEIDLLSNRAIDLYYDILFDTYKVQPGMNSIMDYEFRQAGGTRMYAYSALAVNKKQRGEYYNATGKQYLNLFAQAFATVGEHFRVIKNAGQSVVVLYSTQEDQECKPLTFIQQLADSSIDKSEKLAILRQLQPYTITLFDYEIRKLEDEHALTTQEIVPNSNFTIRYIDSAHYSDDIGITYDITPDMMMF</sequence>
<dbReference type="Gene3D" id="1.10.3210.30">
    <property type="match status" value="1"/>
</dbReference>
<dbReference type="EMBL" id="BMDH01000001">
    <property type="protein sequence ID" value="GGI13104.1"/>
    <property type="molecule type" value="Genomic_DNA"/>
</dbReference>
<dbReference type="InterPro" id="IPR014001">
    <property type="entry name" value="Helicase_ATP-bd"/>
</dbReference>
<evidence type="ECO:0000256" key="4">
    <source>
        <dbReference type="ARBA" id="ARBA00022723"/>
    </source>
</evidence>
<evidence type="ECO:0000256" key="7">
    <source>
        <dbReference type="ARBA" id="ARBA00022806"/>
    </source>
</evidence>
<dbReference type="AlphaFoldDB" id="A0A8J3AHU8"/>
<dbReference type="Proteomes" id="UP000619536">
    <property type="component" value="Unassembled WGS sequence"/>
</dbReference>
<evidence type="ECO:0000256" key="1">
    <source>
        <dbReference type="ARBA" id="ARBA00006847"/>
    </source>
</evidence>
<dbReference type="CDD" id="cd17930">
    <property type="entry name" value="DEXHc_cas3"/>
    <property type="match status" value="1"/>
</dbReference>
<dbReference type="InterPro" id="IPR054712">
    <property type="entry name" value="Cas3-like_dom"/>
</dbReference>
<dbReference type="InterPro" id="IPR027417">
    <property type="entry name" value="P-loop_NTPase"/>
</dbReference>
<evidence type="ECO:0000256" key="3">
    <source>
        <dbReference type="ARBA" id="ARBA00022722"/>
    </source>
</evidence>
<evidence type="ECO:0000256" key="8">
    <source>
        <dbReference type="ARBA" id="ARBA00022840"/>
    </source>
</evidence>
<keyword evidence="5" id="KW-0547">Nucleotide-binding</keyword>
<keyword evidence="8" id="KW-0067">ATP-binding</keyword>
<keyword evidence="3" id="KW-0540">Nuclease</keyword>
<evidence type="ECO:0000259" key="10">
    <source>
        <dbReference type="PROSITE" id="PS51192"/>
    </source>
</evidence>
<evidence type="ECO:0000313" key="12">
    <source>
        <dbReference type="EMBL" id="GGI13104.1"/>
    </source>
</evidence>
<dbReference type="GO" id="GO:0046872">
    <property type="term" value="F:metal ion binding"/>
    <property type="evidence" value="ECO:0007669"/>
    <property type="project" value="UniProtKB-KW"/>
</dbReference>
<dbReference type="Pfam" id="PF01966">
    <property type="entry name" value="HD"/>
    <property type="match status" value="1"/>
</dbReference>
<evidence type="ECO:0000256" key="5">
    <source>
        <dbReference type="ARBA" id="ARBA00022741"/>
    </source>
</evidence>
<dbReference type="Gene3D" id="3.40.50.300">
    <property type="entry name" value="P-loop containing nucleotide triphosphate hydrolases"/>
    <property type="match status" value="2"/>
</dbReference>
<dbReference type="SUPFAM" id="SSF109604">
    <property type="entry name" value="HD-domain/PDEase-like"/>
    <property type="match status" value="1"/>
</dbReference>
<keyword evidence="13" id="KW-1185">Reference proteome</keyword>
<dbReference type="InterPro" id="IPR006483">
    <property type="entry name" value="CRISPR-assoc_Cas3_HD"/>
</dbReference>
<comment type="similarity">
    <text evidence="1">In the N-terminal section; belongs to the CRISPR-associated nuclease Cas3-HD family.</text>
</comment>
<gene>
    <name evidence="12" type="ORF">GCM10007377_04290</name>
</gene>
<comment type="similarity">
    <text evidence="2">In the central section; belongs to the CRISPR-associated helicase Cas3 family.</text>
</comment>
<dbReference type="InterPro" id="IPR006474">
    <property type="entry name" value="Helicase_Cas3_CRISPR-ass_core"/>
</dbReference>
<dbReference type="RefSeq" id="WP_229714688.1">
    <property type="nucleotide sequence ID" value="NZ_BMDH01000001.1"/>
</dbReference>
<evidence type="ECO:0000256" key="2">
    <source>
        <dbReference type="ARBA" id="ARBA00009046"/>
    </source>
</evidence>
<keyword evidence="6" id="KW-0378">Hydrolase</keyword>
<dbReference type="GO" id="GO:0051607">
    <property type="term" value="P:defense response to virus"/>
    <property type="evidence" value="ECO:0007669"/>
    <property type="project" value="UniProtKB-KW"/>
</dbReference>
<dbReference type="PROSITE" id="PS51192">
    <property type="entry name" value="HELICASE_ATP_BIND_1"/>
    <property type="match status" value="1"/>
</dbReference>
<dbReference type="GO" id="GO:0016787">
    <property type="term" value="F:hydrolase activity"/>
    <property type="evidence" value="ECO:0007669"/>
    <property type="project" value="UniProtKB-KW"/>
</dbReference>
<dbReference type="SUPFAM" id="SSF52540">
    <property type="entry name" value="P-loop containing nucleoside triphosphate hydrolases"/>
    <property type="match status" value="1"/>
</dbReference>
<dbReference type="GO" id="GO:0003676">
    <property type="term" value="F:nucleic acid binding"/>
    <property type="evidence" value="ECO:0007669"/>
    <property type="project" value="InterPro"/>
</dbReference>
<accession>A0A8J3AHU8</accession>
<dbReference type="InterPro" id="IPR011545">
    <property type="entry name" value="DEAD/DEAH_box_helicase_dom"/>
</dbReference>
<organism evidence="12 13">
    <name type="scientific">Galliscardovia ingluviei</name>
    <dbReference type="NCBI Taxonomy" id="1769422"/>
    <lineage>
        <taxon>Bacteria</taxon>
        <taxon>Bacillati</taxon>
        <taxon>Actinomycetota</taxon>
        <taxon>Actinomycetes</taxon>
        <taxon>Bifidobacteriales</taxon>
        <taxon>Bifidobacteriaceae</taxon>
        <taxon>Galliscardovia</taxon>
    </lineage>
</organism>
<dbReference type="NCBIfam" id="TIGR01596">
    <property type="entry name" value="cas3_HD"/>
    <property type="match status" value="1"/>
</dbReference>
<dbReference type="CDD" id="cd09641">
    <property type="entry name" value="Cas3''_I"/>
    <property type="match status" value="1"/>
</dbReference>
<keyword evidence="7" id="KW-0347">Helicase</keyword>
<dbReference type="GO" id="GO:0005524">
    <property type="term" value="F:ATP binding"/>
    <property type="evidence" value="ECO:0007669"/>
    <property type="project" value="UniProtKB-KW"/>
</dbReference>
<comment type="caution">
    <text evidence="12">The sequence shown here is derived from an EMBL/GenBank/DDBJ whole genome shotgun (WGS) entry which is preliminary data.</text>
</comment>
<dbReference type="NCBIfam" id="TIGR01587">
    <property type="entry name" value="cas3_core"/>
    <property type="match status" value="1"/>
</dbReference>